<reference evidence="2 3" key="1">
    <citation type="submission" date="2019-09" db="EMBL/GenBank/DDBJ databases">
        <title>Genomes of family Cryomorphaceae.</title>
        <authorList>
            <person name="Bowman J.P."/>
        </authorList>
    </citation>
    <scope>NUCLEOTIDE SEQUENCE [LARGE SCALE GENOMIC DNA]</scope>
    <source>
        <strain evidence="2 3">LMG 25704</strain>
    </source>
</reference>
<keyword evidence="1" id="KW-0732">Signal</keyword>
<dbReference type="RefSeq" id="WP_151668146.1">
    <property type="nucleotide sequence ID" value="NZ_WBVO01000011.1"/>
</dbReference>
<organism evidence="2 3">
    <name type="scientific">Phaeocystidibacter luteus</name>
    <dbReference type="NCBI Taxonomy" id="911197"/>
    <lineage>
        <taxon>Bacteria</taxon>
        <taxon>Pseudomonadati</taxon>
        <taxon>Bacteroidota</taxon>
        <taxon>Flavobacteriia</taxon>
        <taxon>Flavobacteriales</taxon>
        <taxon>Phaeocystidibacteraceae</taxon>
        <taxon>Phaeocystidibacter</taxon>
    </lineage>
</organism>
<dbReference type="EMBL" id="WBVO01000011">
    <property type="protein sequence ID" value="KAB2807339.1"/>
    <property type="molecule type" value="Genomic_DNA"/>
</dbReference>
<feature type="chain" id="PRO_5026922211" evidence="1">
    <location>
        <begin position="19"/>
        <end position="371"/>
    </location>
</feature>
<comment type="caution">
    <text evidence="2">The sequence shown here is derived from an EMBL/GenBank/DDBJ whole genome shotgun (WGS) entry which is preliminary data.</text>
</comment>
<dbReference type="InterPro" id="IPR015943">
    <property type="entry name" value="WD40/YVTN_repeat-like_dom_sf"/>
</dbReference>
<dbReference type="OrthoDB" id="1325014at2"/>
<dbReference type="SUPFAM" id="SSF50998">
    <property type="entry name" value="Quinoprotein alcohol dehydrogenase-like"/>
    <property type="match status" value="1"/>
</dbReference>
<sequence length="371" mass="43038">MRYILSAILLFSFLFAGAVQHNSSDNDSPRLVKMLVGEKNIYALNSSGQVFIWDLENLTKTFASDTTIRYSSIAKDNSNNIYIGTNDGRIFIIDVNDYSFDEYLELEEDYYVYDIFFNSANELFLIIPYAIYDPIKDEAWYDFKHPPSGRITKRRFLFFFWKETDVYFTLPQYSFIDSQDRIWMTKSFGEFGGTLQIFDTRTRSELDANLDSVRFTGLFPLSVFEDDNQNIYITSGLQHFLNTGEIYSVRDNVATLVFDSDDFKDTTRTTHSDRGIFVGPGAYNHNDNKMYFATTNGFYRSTIPNDGRIKEIELLFKPDLLWDRESLAIGVSMSVKRIEFTEDNRLIFLTSNNGIGVYDGEELVMLHEHSN</sequence>
<keyword evidence="3" id="KW-1185">Reference proteome</keyword>
<dbReference type="Proteomes" id="UP000468650">
    <property type="component" value="Unassembled WGS sequence"/>
</dbReference>
<evidence type="ECO:0000256" key="1">
    <source>
        <dbReference type="SAM" id="SignalP"/>
    </source>
</evidence>
<protein>
    <submittedName>
        <fullName evidence="2">Uncharacterized protein</fullName>
    </submittedName>
</protein>
<name>A0A6N6RG39_9FLAO</name>
<accession>A0A6N6RG39</accession>
<dbReference type="Gene3D" id="2.130.10.10">
    <property type="entry name" value="YVTN repeat-like/Quinoprotein amine dehydrogenase"/>
    <property type="match status" value="1"/>
</dbReference>
<evidence type="ECO:0000313" key="3">
    <source>
        <dbReference type="Proteomes" id="UP000468650"/>
    </source>
</evidence>
<gene>
    <name evidence="2" type="ORF">F8C67_12230</name>
</gene>
<evidence type="ECO:0000313" key="2">
    <source>
        <dbReference type="EMBL" id="KAB2807339.1"/>
    </source>
</evidence>
<proteinExistence type="predicted"/>
<dbReference type="InterPro" id="IPR011047">
    <property type="entry name" value="Quinoprotein_ADH-like_sf"/>
</dbReference>
<dbReference type="AlphaFoldDB" id="A0A6N6RG39"/>
<feature type="signal peptide" evidence="1">
    <location>
        <begin position="1"/>
        <end position="18"/>
    </location>
</feature>